<organism evidence="2 3">
    <name type="scientific">Methanoplanus limicola DSM 2279</name>
    <dbReference type="NCBI Taxonomy" id="937775"/>
    <lineage>
        <taxon>Archaea</taxon>
        <taxon>Methanobacteriati</taxon>
        <taxon>Methanobacteriota</taxon>
        <taxon>Stenosarchaea group</taxon>
        <taxon>Methanomicrobia</taxon>
        <taxon>Methanomicrobiales</taxon>
        <taxon>Methanomicrobiaceae</taxon>
        <taxon>Methanoplanus</taxon>
    </lineage>
</organism>
<dbReference type="HOGENOM" id="CLU_793694_0_0_2"/>
<accession>H1Z0E9</accession>
<keyword evidence="1" id="KW-1133">Transmembrane helix</keyword>
<dbReference type="AlphaFoldDB" id="H1Z0E9"/>
<evidence type="ECO:0000256" key="1">
    <source>
        <dbReference type="SAM" id="Phobius"/>
    </source>
</evidence>
<dbReference type="RefSeq" id="WP_004076055.1">
    <property type="nucleotide sequence ID" value="NZ_CM001436.1"/>
</dbReference>
<name>H1Z0E9_9EURY</name>
<proteinExistence type="predicted"/>
<keyword evidence="3" id="KW-1185">Reference proteome</keyword>
<keyword evidence="1" id="KW-0812">Transmembrane</keyword>
<dbReference type="STRING" id="937775.Metlim_0269"/>
<dbReference type="InParanoid" id="H1Z0E9"/>
<dbReference type="Proteomes" id="UP000005741">
    <property type="component" value="Chromosome"/>
</dbReference>
<feature type="transmembrane region" description="Helical" evidence="1">
    <location>
        <begin position="305"/>
        <end position="326"/>
    </location>
</feature>
<gene>
    <name evidence="2" type="ORF">Metlim_0269</name>
</gene>
<keyword evidence="1" id="KW-0472">Membrane</keyword>
<reference evidence="2 3" key="1">
    <citation type="submission" date="2011-10" db="EMBL/GenBank/DDBJ databases">
        <title>The Improved High-Quality Draft genome of Methanoplanus limicola DSM 2279.</title>
        <authorList>
            <consortium name="US DOE Joint Genome Institute (JGI-PGF)"/>
            <person name="Lucas S."/>
            <person name="Copeland A."/>
            <person name="Lapidus A."/>
            <person name="Glavina del Rio T."/>
            <person name="Dalin E."/>
            <person name="Tice H."/>
            <person name="Bruce D."/>
            <person name="Goodwin L."/>
            <person name="Pitluck S."/>
            <person name="Peters L."/>
            <person name="Mikhailova N."/>
            <person name="Lu M."/>
            <person name="Kyrpides N."/>
            <person name="Mavromatis K."/>
            <person name="Ivanova N."/>
            <person name="Markowitz V."/>
            <person name="Cheng J.-F."/>
            <person name="Hugenholtz P."/>
            <person name="Woyke T."/>
            <person name="Wu D."/>
            <person name="Wirth R."/>
            <person name="Brambilla E.-M."/>
            <person name="Klenk H.-P."/>
            <person name="Eisen J.A."/>
        </authorList>
    </citation>
    <scope>NUCLEOTIDE SEQUENCE [LARGE SCALE GENOMIC DNA]</scope>
    <source>
        <strain evidence="2 3">DSM 2279</strain>
    </source>
</reference>
<protein>
    <submittedName>
        <fullName evidence="2">Uncharacterized protein</fullName>
    </submittedName>
</protein>
<evidence type="ECO:0000313" key="2">
    <source>
        <dbReference type="EMBL" id="EHQ34416.1"/>
    </source>
</evidence>
<dbReference type="EMBL" id="CM001436">
    <property type="protein sequence ID" value="EHQ34416.1"/>
    <property type="molecule type" value="Genomic_DNA"/>
</dbReference>
<evidence type="ECO:0000313" key="3">
    <source>
        <dbReference type="Proteomes" id="UP000005741"/>
    </source>
</evidence>
<sequence length="349" mass="40222">MGLKGIGWIPNLNGDISLSNPFVRKKSLFTEENELINIDLDKLRTGGTDDENFLTLKYPLFETGENSNMPGLFIFSLKNKNQHINSVHIFQNASFTDGNPELLRIATVKVENINPKGLITLKMVYFFLSDDGKNSEIILNIKKTVMGKAFEILREIYHTHTHHTPEMTESSSIMTRLYYVETEKEACERVVQWYLDKIRYYHEWIPDYLKMVGNKLKNEKSIAKNRLKYMSVAEKFIRQAKGEYLYGQNFVTYFYGNDTNESNMLPKIFENAIMSVDILAQELKNIYSNVCVEETLQINESMKRISIYVGIIALLTLLATAATFIVQMEYDSLYSFISASFDTIKGFLA</sequence>